<dbReference type="Proteomes" id="UP000799766">
    <property type="component" value="Unassembled WGS sequence"/>
</dbReference>
<gene>
    <name evidence="2" type="ORF">BDY21DRAFT_55005</name>
</gene>
<sequence length="79" mass="9072">MKETERTRPQNLLGGCRPRRWKLPSGQSAISVDAGKPRQQPASPAIFRGEGSHRTQRFKKTTRADRRRNLAFVSRTRRA</sequence>
<keyword evidence="3" id="KW-1185">Reference proteome</keyword>
<name>A0A6A6NWD5_9PEZI</name>
<evidence type="ECO:0000256" key="1">
    <source>
        <dbReference type="SAM" id="MobiDB-lite"/>
    </source>
</evidence>
<feature type="region of interest" description="Disordered" evidence="1">
    <location>
        <begin position="1"/>
        <end position="65"/>
    </location>
</feature>
<evidence type="ECO:0000313" key="3">
    <source>
        <dbReference type="Proteomes" id="UP000799766"/>
    </source>
</evidence>
<accession>A0A6A6NWD5</accession>
<protein>
    <submittedName>
        <fullName evidence="2">Uncharacterized protein</fullName>
    </submittedName>
</protein>
<evidence type="ECO:0000313" key="2">
    <source>
        <dbReference type="EMBL" id="KAF2456046.1"/>
    </source>
</evidence>
<reference evidence="2" key="1">
    <citation type="journal article" date="2020" name="Stud. Mycol.">
        <title>101 Dothideomycetes genomes: a test case for predicting lifestyles and emergence of pathogens.</title>
        <authorList>
            <person name="Haridas S."/>
            <person name="Albert R."/>
            <person name="Binder M."/>
            <person name="Bloem J."/>
            <person name="Labutti K."/>
            <person name="Salamov A."/>
            <person name="Andreopoulos B."/>
            <person name="Baker S."/>
            <person name="Barry K."/>
            <person name="Bills G."/>
            <person name="Bluhm B."/>
            <person name="Cannon C."/>
            <person name="Castanera R."/>
            <person name="Culley D."/>
            <person name="Daum C."/>
            <person name="Ezra D."/>
            <person name="Gonzalez J."/>
            <person name="Henrissat B."/>
            <person name="Kuo A."/>
            <person name="Liang C."/>
            <person name="Lipzen A."/>
            <person name="Lutzoni F."/>
            <person name="Magnuson J."/>
            <person name="Mondo S."/>
            <person name="Nolan M."/>
            <person name="Ohm R."/>
            <person name="Pangilinan J."/>
            <person name="Park H.-J."/>
            <person name="Ramirez L."/>
            <person name="Alfaro M."/>
            <person name="Sun H."/>
            <person name="Tritt A."/>
            <person name="Yoshinaga Y."/>
            <person name="Zwiers L.-H."/>
            <person name="Turgeon B."/>
            <person name="Goodwin S."/>
            <person name="Spatafora J."/>
            <person name="Crous P."/>
            <person name="Grigoriev I."/>
        </authorList>
    </citation>
    <scope>NUCLEOTIDE SEQUENCE</scope>
    <source>
        <strain evidence="2">ATCC 16933</strain>
    </source>
</reference>
<dbReference type="EMBL" id="MU001684">
    <property type="protein sequence ID" value="KAF2456046.1"/>
    <property type="molecule type" value="Genomic_DNA"/>
</dbReference>
<dbReference type="AlphaFoldDB" id="A0A6A6NWD5"/>
<organism evidence="2 3">
    <name type="scientific">Lineolata rhizophorae</name>
    <dbReference type="NCBI Taxonomy" id="578093"/>
    <lineage>
        <taxon>Eukaryota</taxon>
        <taxon>Fungi</taxon>
        <taxon>Dikarya</taxon>
        <taxon>Ascomycota</taxon>
        <taxon>Pezizomycotina</taxon>
        <taxon>Dothideomycetes</taxon>
        <taxon>Dothideomycetes incertae sedis</taxon>
        <taxon>Lineolatales</taxon>
        <taxon>Lineolataceae</taxon>
        <taxon>Lineolata</taxon>
    </lineage>
</organism>
<proteinExistence type="predicted"/>